<dbReference type="InterPro" id="IPR053185">
    <property type="entry name" value="SET_domain_protein"/>
</dbReference>
<dbReference type="EMBL" id="JANPWZ010000293">
    <property type="protein sequence ID" value="KAJ3577893.1"/>
    <property type="molecule type" value="Genomic_DNA"/>
</dbReference>
<dbReference type="Gene3D" id="2.170.270.10">
    <property type="entry name" value="SET domain"/>
    <property type="match status" value="1"/>
</dbReference>
<feature type="chain" id="PRO_5040972188" description="SET domain-containing protein" evidence="1">
    <location>
        <begin position="29"/>
        <end position="729"/>
    </location>
</feature>
<dbReference type="CDD" id="cd20071">
    <property type="entry name" value="SET_SMYD"/>
    <property type="match status" value="1"/>
</dbReference>
<feature type="signal peptide" evidence="1">
    <location>
        <begin position="1"/>
        <end position="28"/>
    </location>
</feature>
<dbReference type="Pfam" id="PF00856">
    <property type="entry name" value="SET"/>
    <property type="match status" value="1"/>
</dbReference>
<keyword evidence="1" id="KW-0732">Signal</keyword>
<dbReference type="PANTHER" id="PTHR47332">
    <property type="entry name" value="SET DOMAIN-CONTAINING PROTEIN 5"/>
    <property type="match status" value="1"/>
</dbReference>
<protein>
    <recommendedName>
        <fullName evidence="2">SET domain-containing protein</fullName>
    </recommendedName>
</protein>
<evidence type="ECO:0000313" key="4">
    <source>
        <dbReference type="Proteomes" id="UP001148614"/>
    </source>
</evidence>
<proteinExistence type="predicted"/>
<dbReference type="PANTHER" id="PTHR47332:SF6">
    <property type="entry name" value="SET DOMAIN-CONTAINING PROTEIN"/>
    <property type="match status" value="1"/>
</dbReference>
<dbReference type="VEuPathDB" id="FungiDB:F4678DRAFT_458828"/>
<dbReference type="Gene3D" id="2.115.10.20">
    <property type="entry name" value="Glycosyl hydrolase domain, family 43"/>
    <property type="match status" value="1"/>
</dbReference>
<dbReference type="AlphaFoldDB" id="A0A9W8NIQ6"/>
<keyword evidence="4" id="KW-1185">Reference proteome</keyword>
<evidence type="ECO:0000313" key="3">
    <source>
        <dbReference type="EMBL" id="KAJ3577893.1"/>
    </source>
</evidence>
<sequence>MRRSQYRPAAISLLFGALPIVADEACLAEKCCLVSPPHALRNDTQFRCPHPIDDSIGSHAIDWSPWTHPPDCISAEKDPSEKYCVYSNSRHGNQGISIITKPGTAADTVGMLDEEFPGGHSLNSVLPSYAIVDIHPKGKGVVATRKILRAEAFMVDWASVLLDLSFPKAVQQQIGHRLLHSAAEQLADPDRVLTLGRSSAQAKDIMEDILGTNAFSYTLGGDPHMALYPEVARINHACKPNAFVRFSPTSLDVKVVAFRDIEIGEEITISYIPMNHPREKRQRALRRWGFECQCSLCTASKMDIAASDYRREKIASLQDDTIKAIGELNGTAAVRAAYEILALVEAEDIPTMVASQYEVLARLFWKAGDNDTAVQYAQKSLDTLMDLGYIDYRADDLSLLLKDFTSELDLYPAVRWSGYNHTNATGPDFYKEGAGNSSWGGHIVQDPTDKGLFHLITSQMSHGCGLAGWRPFSTIIRAESRTGPTGPYTYAQTLFDTFHHNPTTIYSPADGKYLLYCIGKDVEAPTTCTSQKFNNTISVSSSADLRTWEPLEAQIVNVTNPAPWPLWSRQNQTHAMLLAVEKNNIYTAQNYGGPYNLTVEPHNTDRSEDPFLWQDKRGNWHVLVHYLIDIDLGLKGPRVGAHAYARDWQGPWTFNNKTLAYNTTVDFTDGRSITYYRRERPKLYFSDDGSVTPLYLVNGVQEFNVSGSYTLIQPIGRGAQEYEKKLGFL</sequence>
<reference evidence="3" key="1">
    <citation type="submission" date="2022-07" db="EMBL/GenBank/DDBJ databases">
        <title>Genome Sequence of Xylaria arbuscula.</title>
        <authorList>
            <person name="Buettner E."/>
        </authorList>
    </citation>
    <scope>NUCLEOTIDE SEQUENCE</scope>
    <source>
        <strain evidence="3">VT107</strain>
    </source>
</reference>
<evidence type="ECO:0000259" key="2">
    <source>
        <dbReference type="PROSITE" id="PS50280"/>
    </source>
</evidence>
<accession>A0A9W8NIQ6</accession>
<dbReference type="InterPro" id="IPR023296">
    <property type="entry name" value="Glyco_hydro_beta-prop_sf"/>
</dbReference>
<organism evidence="3 4">
    <name type="scientific">Xylaria arbuscula</name>
    <dbReference type="NCBI Taxonomy" id="114810"/>
    <lineage>
        <taxon>Eukaryota</taxon>
        <taxon>Fungi</taxon>
        <taxon>Dikarya</taxon>
        <taxon>Ascomycota</taxon>
        <taxon>Pezizomycotina</taxon>
        <taxon>Sordariomycetes</taxon>
        <taxon>Xylariomycetidae</taxon>
        <taxon>Xylariales</taxon>
        <taxon>Xylariaceae</taxon>
        <taxon>Xylaria</taxon>
    </lineage>
</organism>
<dbReference type="SUPFAM" id="SSF82199">
    <property type="entry name" value="SET domain"/>
    <property type="match status" value="1"/>
</dbReference>
<dbReference type="InterPro" id="IPR046341">
    <property type="entry name" value="SET_dom_sf"/>
</dbReference>
<evidence type="ECO:0000256" key="1">
    <source>
        <dbReference type="SAM" id="SignalP"/>
    </source>
</evidence>
<name>A0A9W8NIQ6_9PEZI</name>
<dbReference type="Proteomes" id="UP001148614">
    <property type="component" value="Unassembled WGS sequence"/>
</dbReference>
<comment type="caution">
    <text evidence="3">The sequence shown here is derived from an EMBL/GenBank/DDBJ whole genome shotgun (WGS) entry which is preliminary data.</text>
</comment>
<gene>
    <name evidence="3" type="ORF">NPX13_g2673</name>
</gene>
<dbReference type="PROSITE" id="PS50280">
    <property type="entry name" value="SET"/>
    <property type="match status" value="1"/>
</dbReference>
<dbReference type="SMART" id="SM00317">
    <property type="entry name" value="SET"/>
    <property type="match status" value="1"/>
</dbReference>
<dbReference type="InterPro" id="IPR001214">
    <property type="entry name" value="SET_dom"/>
</dbReference>
<dbReference type="CDD" id="cd08994">
    <property type="entry name" value="GH43_62_32_68_117_130-like"/>
    <property type="match status" value="1"/>
</dbReference>
<dbReference type="SUPFAM" id="SSF75005">
    <property type="entry name" value="Arabinanase/levansucrase/invertase"/>
    <property type="match status" value="1"/>
</dbReference>
<feature type="domain" description="SET" evidence="2">
    <location>
        <begin position="127"/>
        <end position="272"/>
    </location>
</feature>